<dbReference type="Proteomes" id="UP000278807">
    <property type="component" value="Unassembled WGS sequence"/>
</dbReference>
<dbReference type="AlphaFoldDB" id="A0A0R3T2X9"/>
<reference evidence="1 2" key="2">
    <citation type="submission" date="2018-11" db="EMBL/GenBank/DDBJ databases">
        <authorList>
            <consortium name="Pathogen Informatics"/>
        </authorList>
    </citation>
    <scope>NUCLEOTIDE SEQUENCE [LARGE SCALE GENOMIC DNA]</scope>
</reference>
<accession>A0A0R3T2X9</accession>
<dbReference type="WBParaSite" id="HNAJ_0000133001-mRNA-1">
    <property type="protein sequence ID" value="HNAJ_0000133001-mRNA-1"/>
    <property type="gene ID" value="HNAJ_0000133001"/>
</dbReference>
<evidence type="ECO:0000313" key="2">
    <source>
        <dbReference type="Proteomes" id="UP000278807"/>
    </source>
</evidence>
<sequence>MTHFIEKKDFWETLKNHVREIANGMEKFMEDDKLGTDVLETGKRLLNTTKMIVERTEIRLGQLIKRFLHKAEAEEQYLRNIKKP</sequence>
<evidence type="ECO:0000313" key="3">
    <source>
        <dbReference type="WBParaSite" id="HNAJ_0000133001-mRNA-1"/>
    </source>
</evidence>
<reference evidence="3" key="1">
    <citation type="submission" date="2017-02" db="UniProtKB">
        <authorList>
            <consortium name="WormBaseParasite"/>
        </authorList>
    </citation>
    <scope>IDENTIFICATION</scope>
</reference>
<name>A0A0R3T2X9_RODNA</name>
<organism evidence="3">
    <name type="scientific">Rodentolepis nana</name>
    <name type="common">Dwarf tapeworm</name>
    <name type="synonym">Hymenolepis nana</name>
    <dbReference type="NCBI Taxonomy" id="102285"/>
    <lineage>
        <taxon>Eukaryota</taxon>
        <taxon>Metazoa</taxon>
        <taxon>Spiralia</taxon>
        <taxon>Lophotrochozoa</taxon>
        <taxon>Platyhelminthes</taxon>
        <taxon>Cestoda</taxon>
        <taxon>Eucestoda</taxon>
        <taxon>Cyclophyllidea</taxon>
        <taxon>Hymenolepididae</taxon>
        <taxon>Rodentolepis</taxon>
    </lineage>
</organism>
<dbReference type="EMBL" id="UZAE01000502">
    <property type="protein sequence ID" value="VDN97188.1"/>
    <property type="molecule type" value="Genomic_DNA"/>
</dbReference>
<gene>
    <name evidence="1" type="ORF">HNAJ_LOCUS1329</name>
</gene>
<proteinExistence type="predicted"/>
<evidence type="ECO:0000313" key="1">
    <source>
        <dbReference type="EMBL" id="VDN97188.1"/>
    </source>
</evidence>
<keyword evidence="2" id="KW-1185">Reference proteome</keyword>
<protein>
    <submittedName>
        <fullName evidence="3">Signal recognition particle-docking protein FtsY</fullName>
    </submittedName>
</protein>